<dbReference type="Proteomes" id="UP000235371">
    <property type="component" value="Unassembled WGS sequence"/>
</dbReference>
<dbReference type="InParanoid" id="A0A2J6TJR7"/>
<proteinExistence type="predicted"/>
<reference evidence="3 4" key="1">
    <citation type="submission" date="2016-04" db="EMBL/GenBank/DDBJ databases">
        <title>A degradative enzymes factory behind the ericoid mycorrhizal symbiosis.</title>
        <authorList>
            <consortium name="DOE Joint Genome Institute"/>
            <person name="Martino E."/>
            <person name="Morin E."/>
            <person name="Grelet G."/>
            <person name="Kuo A."/>
            <person name="Kohler A."/>
            <person name="Daghino S."/>
            <person name="Barry K."/>
            <person name="Choi C."/>
            <person name="Cichocki N."/>
            <person name="Clum A."/>
            <person name="Copeland A."/>
            <person name="Hainaut M."/>
            <person name="Haridas S."/>
            <person name="Labutti K."/>
            <person name="Lindquist E."/>
            <person name="Lipzen A."/>
            <person name="Khouja H.-R."/>
            <person name="Murat C."/>
            <person name="Ohm R."/>
            <person name="Olson A."/>
            <person name="Spatafora J."/>
            <person name="Veneault-Fourrey C."/>
            <person name="Henrissat B."/>
            <person name="Grigoriev I."/>
            <person name="Martin F."/>
            <person name="Perotto S."/>
        </authorList>
    </citation>
    <scope>NUCLEOTIDE SEQUENCE [LARGE SCALE GENOMIC DNA]</scope>
    <source>
        <strain evidence="3 4">E</strain>
    </source>
</reference>
<keyword evidence="1" id="KW-0472">Membrane</keyword>
<sequence>MHPLIYEVLPSQEERYPVDADCYAPTGEDRGLCDQRLRNESLGLFQVAGGGVNLMWSIRDDECQNLLPQRQFITSEEVERHGIHQYWKRDKWQYLMFVVQPTFSWGHLSITEDAFRKILASLRIFTPFLQVVHTFGQKTNDKQRARDLVYDRLYPSATYEFCYNIRYFELNGRGRGNPWSLRQTGVYQKCMSNERSVWLLLNYSNYLSDRVSAALAEESNLVGACAASPLVPHIFILSTAARNWDQYTENLGQKVMLFEEKAYSSRIDEKYLDDYELLFADVQKIALLGDTITVATTVIKGQRATLSRCSKLHIKLHGRNLRKCNCDMTSTLSMLKVDLQHYHEVLLGLVRTTSKTTQLLSAILATRANDSLRAIMATIQTGIAELQLQSRKTGLDTASLLKITTQGHKDGFIIKVLTQIATVFLPASLVATLFSSTIFSNSSNNISYVSLYFTITVPLLLVTILLLFFLEKGLWLQRLFRNS</sequence>
<name>A0A2J6TJR7_9HELO</name>
<gene>
    <name evidence="3" type="ORF">K444DRAFT_584952</name>
</gene>
<dbReference type="InterPro" id="IPR058257">
    <property type="entry name" value="CorA-like_dom"/>
</dbReference>
<feature type="transmembrane region" description="Helical" evidence="1">
    <location>
        <begin position="446"/>
        <end position="470"/>
    </location>
</feature>
<dbReference type="GeneID" id="36585972"/>
<evidence type="ECO:0000259" key="2">
    <source>
        <dbReference type="Pfam" id="PF26616"/>
    </source>
</evidence>
<evidence type="ECO:0000313" key="3">
    <source>
        <dbReference type="EMBL" id="PMD63265.1"/>
    </source>
</evidence>
<evidence type="ECO:0000313" key="4">
    <source>
        <dbReference type="Proteomes" id="UP000235371"/>
    </source>
</evidence>
<dbReference type="OrthoDB" id="5396681at2759"/>
<feature type="transmembrane region" description="Helical" evidence="1">
    <location>
        <begin position="412"/>
        <end position="434"/>
    </location>
</feature>
<dbReference type="STRING" id="1095630.A0A2J6TJR7"/>
<evidence type="ECO:0000256" key="1">
    <source>
        <dbReference type="SAM" id="Phobius"/>
    </source>
</evidence>
<keyword evidence="4" id="KW-1185">Reference proteome</keyword>
<dbReference type="Pfam" id="PF26616">
    <property type="entry name" value="CorA-like"/>
    <property type="match status" value="1"/>
</dbReference>
<accession>A0A2J6TJR7</accession>
<keyword evidence="1" id="KW-0812">Transmembrane</keyword>
<dbReference type="AlphaFoldDB" id="A0A2J6TJR7"/>
<keyword evidence="1" id="KW-1133">Transmembrane helix</keyword>
<dbReference type="RefSeq" id="XP_024740169.1">
    <property type="nucleotide sequence ID" value="XM_024877895.1"/>
</dbReference>
<dbReference type="Gene3D" id="1.20.58.340">
    <property type="entry name" value="Magnesium transport protein CorA, transmembrane region"/>
    <property type="match status" value="1"/>
</dbReference>
<organism evidence="3 4">
    <name type="scientific">Hyaloscypha bicolor E</name>
    <dbReference type="NCBI Taxonomy" id="1095630"/>
    <lineage>
        <taxon>Eukaryota</taxon>
        <taxon>Fungi</taxon>
        <taxon>Dikarya</taxon>
        <taxon>Ascomycota</taxon>
        <taxon>Pezizomycotina</taxon>
        <taxon>Leotiomycetes</taxon>
        <taxon>Helotiales</taxon>
        <taxon>Hyaloscyphaceae</taxon>
        <taxon>Hyaloscypha</taxon>
        <taxon>Hyaloscypha bicolor</taxon>
    </lineage>
</organism>
<feature type="domain" description="CorA-like transporter" evidence="2">
    <location>
        <begin position="29"/>
        <end position="256"/>
    </location>
</feature>
<dbReference type="EMBL" id="KZ613782">
    <property type="protein sequence ID" value="PMD63265.1"/>
    <property type="molecule type" value="Genomic_DNA"/>
</dbReference>
<protein>
    <recommendedName>
        <fullName evidence="2">CorA-like transporter domain-containing protein</fullName>
    </recommendedName>
</protein>